<dbReference type="Pfam" id="PF13621">
    <property type="entry name" value="Cupin_8"/>
    <property type="match status" value="1"/>
</dbReference>
<dbReference type="AlphaFoldDB" id="A0A6C0HXC7"/>
<feature type="domain" description="Cupin-like" evidence="1">
    <location>
        <begin position="45"/>
        <end position="249"/>
    </location>
</feature>
<name>A0A6C0HXC7_9ZZZZ</name>
<dbReference type="Gene3D" id="2.60.120.10">
    <property type="entry name" value="Jelly Rolls"/>
    <property type="match status" value="1"/>
</dbReference>
<dbReference type="SUPFAM" id="SSF51197">
    <property type="entry name" value="Clavaminate synthase-like"/>
    <property type="match status" value="1"/>
</dbReference>
<dbReference type="InterPro" id="IPR014710">
    <property type="entry name" value="RmlC-like_jellyroll"/>
</dbReference>
<proteinExistence type="predicted"/>
<dbReference type="PANTHER" id="PTHR12461">
    <property type="entry name" value="HYPOXIA-INDUCIBLE FACTOR 1 ALPHA INHIBITOR-RELATED"/>
    <property type="match status" value="1"/>
</dbReference>
<dbReference type="EMBL" id="MN740034">
    <property type="protein sequence ID" value="QHT85159.1"/>
    <property type="molecule type" value="Genomic_DNA"/>
</dbReference>
<organism evidence="2">
    <name type="scientific">viral metagenome</name>
    <dbReference type="NCBI Taxonomy" id="1070528"/>
    <lineage>
        <taxon>unclassified sequences</taxon>
        <taxon>metagenomes</taxon>
        <taxon>organismal metagenomes</taxon>
    </lineage>
</organism>
<sequence>MKIVVAFFIFCLVLFTYLHIQFHLKTSNDLEVFEIEQASKDKLEEICDLRQPVIFDFENERIVQTSNKKYILENYHAFEVKVRNSNDTNYESEIFMPLPLHAAVKLFEEDKNSTFYSENNSDFLQETGVIKNLQYNDEFIRPYMLSNSNYDIMMGSHNTTTPFRYELNYRNYFIVTQGSIQIKLSPPHSSKYLYTAYDYENFEFRSPVNPWSVQPQYSADFDKMKCLDITLTPGKTIQIPAYWWYSIKFGKDTSVSCFRYRTYMNNVAITPHIAMYALQIQNIKRNVAKKHDIRALNQEPVLEQEQDLTLTINQEHHDQDSRNLKKDTATTAENGTTEISAIEANTSINNSDLHL</sequence>
<protein>
    <recommendedName>
        <fullName evidence="1">Cupin-like domain-containing protein</fullName>
    </recommendedName>
</protein>
<accession>A0A6C0HXC7</accession>
<dbReference type="PANTHER" id="PTHR12461:SF105">
    <property type="entry name" value="HYPOXIA-INDUCIBLE FACTOR 1-ALPHA INHIBITOR"/>
    <property type="match status" value="1"/>
</dbReference>
<evidence type="ECO:0000259" key="1">
    <source>
        <dbReference type="Pfam" id="PF13621"/>
    </source>
</evidence>
<reference evidence="2" key="1">
    <citation type="journal article" date="2020" name="Nature">
        <title>Giant virus diversity and host interactions through global metagenomics.</title>
        <authorList>
            <person name="Schulz F."/>
            <person name="Roux S."/>
            <person name="Paez-Espino D."/>
            <person name="Jungbluth S."/>
            <person name="Walsh D.A."/>
            <person name="Denef V.J."/>
            <person name="McMahon K.D."/>
            <person name="Konstantinidis K.T."/>
            <person name="Eloe-Fadrosh E.A."/>
            <person name="Kyrpides N.C."/>
            <person name="Woyke T."/>
        </authorList>
    </citation>
    <scope>NUCLEOTIDE SEQUENCE</scope>
    <source>
        <strain evidence="2">GVMAG-M-3300023184-178</strain>
    </source>
</reference>
<evidence type="ECO:0000313" key="2">
    <source>
        <dbReference type="EMBL" id="QHT85159.1"/>
    </source>
</evidence>
<dbReference type="InterPro" id="IPR041667">
    <property type="entry name" value="Cupin_8"/>
</dbReference>